<organism evidence="4">
    <name type="scientific">Melampsora larici-populina (strain 98AG31 / pathotype 3-4-7)</name>
    <name type="common">Poplar leaf rust fungus</name>
    <dbReference type="NCBI Taxonomy" id="747676"/>
    <lineage>
        <taxon>Eukaryota</taxon>
        <taxon>Fungi</taxon>
        <taxon>Dikarya</taxon>
        <taxon>Basidiomycota</taxon>
        <taxon>Pucciniomycotina</taxon>
        <taxon>Pucciniomycetes</taxon>
        <taxon>Pucciniales</taxon>
        <taxon>Melampsoraceae</taxon>
        <taxon>Melampsora</taxon>
    </lineage>
</organism>
<evidence type="ECO:0000256" key="1">
    <source>
        <dbReference type="SAM" id="MobiDB-lite"/>
    </source>
</evidence>
<evidence type="ECO:0000313" key="4">
    <source>
        <dbReference type="Proteomes" id="UP000001072"/>
    </source>
</evidence>
<dbReference type="VEuPathDB" id="FungiDB:MELLADRAFT_67915"/>
<evidence type="ECO:0000313" key="3">
    <source>
        <dbReference type="EMBL" id="EGG00221.1"/>
    </source>
</evidence>
<dbReference type="KEGG" id="mlr:MELLADRAFT_67915"/>
<feature type="region of interest" description="Disordered" evidence="1">
    <location>
        <begin position="405"/>
        <end position="428"/>
    </location>
</feature>
<keyword evidence="4" id="KW-1185">Reference proteome</keyword>
<protein>
    <recommendedName>
        <fullName evidence="5">Secreted protein</fullName>
    </recommendedName>
</protein>
<dbReference type="InParanoid" id="F4S4X5"/>
<dbReference type="AlphaFoldDB" id="F4S4X5"/>
<name>F4S4X5_MELLP</name>
<accession>F4S4X5</accession>
<dbReference type="RefSeq" id="XP_007416420.1">
    <property type="nucleotide sequence ID" value="XM_007416358.1"/>
</dbReference>
<feature type="signal peptide" evidence="2">
    <location>
        <begin position="1"/>
        <end position="19"/>
    </location>
</feature>
<reference evidence="4" key="1">
    <citation type="journal article" date="2011" name="Proc. Natl. Acad. Sci. U.S.A.">
        <title>Obligate biotrophy features unraveled by the genomic analysis of rust fungi.</title>
        <authorList>
            <person name="Duplessis S."/>
            <person name="Cuomo C.A."/>
            <person name="Lin Y.-C."/>
            <person name="Aerts A."/>
            <person name="Tisserant E."/>
            <person name="Veneault-Fourrey C."/>
            <person name="Joly D.L."/>
            <person name="Hacquard S."/>
            <person name="Amselem J."/>
            <person name="Cantarel B.L."/>
            <person name="Chiu R."/>
            <person name="Coutinho P.M."/>
            <person name="Feau N."/>
            <person name="Field M."/>
            <person name="Frey P."/>
            <person name="Gelhaye E."/>
            <person name="Goldberg J."/>
            <person name="Grabherr M.G."/>
            <person name="Kodira C.D."/>
            <person name="Kohler A."/>
            <person name="Kuees U."/>
            <person name="Lindquist E.A."/>
            <person name="Lucas S.M."/>
            <person name="Mago R."/>
            <person name="Mauceli E."/>
            <person name="Morin E."/>
            <person name="Murat C."/>
            <person name="Pangilinan J.L."/>
            <person name="Park R."/>
            <person name="Pearson M."/>
            <person name="Quesneville H."/>
            <person name="Rouhier N."/>
            <person name="Sakthikumar S."/>
            <person name="Salamov A.A."/>
            <person name="Schmutz J."/>
            <person name="Selles B."/>
            <person name="Shapiro H."/>
            <person name="Tanguay P."/>
            <person name="Tuskan G.A."/>
            <person name="Henrissat B."/>
            <person name="Van de Peer Y."/>
            <person name="Rouze P."/>
            <person name="Ellis J.G."/>
            <person name="Dodds P.N."/>
            <person name="Schein J.E."/>
            <person name="Zhong S."/>
            <person name="Hamelin R.C."/>
            <person name="Grigoriev I.V."/>
            <person name="Szabo L.J."/>
            <person name="Martin F."/>
        </authorList>
    </citation>
    <scope>NUCLEOTIDE SEQUENCE [LARGE SCALE GENOMIC DNA]</scope>
    <source>
        <strain evidence="4">98AG31 / pathotype 3-4-7</strain>
    </source>
</reference>
<feature type="chain" id="PRO_5003315811" description="Secreted protein" evidence="2">
    <location>
        <begin position="20"/>
        <end position="996"/>
    </location>
</feature>
<gene>
    <name evidence="3" type="ORF">MELLADRAFT_67915</name>
</gene>
<keyword evidence="2" id="KW-0732">Signal</keyword>
<dbReference type="GeneID" id="18930931"/>
<feature type="compositionally biased region" description="Polar residues" evidence="1">
    <location>
        <begin position="405"/>
        <end position="414"/>
    </location>
</feature>
<proteinExistence type="predicted"/>
<evidence type="ECO:0008006" key="5">
    <source>
        <dbReference type="Google" id="ProtNLM"/>
    </source>
</evidence>
<evidence type="ECO:0000256" key="2">
    <source>
        <dbReference type="SAM" id="SignalP"/>
    </source>
</evidence>
<sequence>MKNSWFLLICLSLLPSSFAFQPIPITSLITHDVSESNKLLNLDVSLGKNLLHNDELLNTNMGDNFHNLPPINPKLFKGHDINWLPGDSDWNSRILEPHELATIASVECHSGDQYNCESTQEFPTWQATQSFTAFDNGYLMCVNGQSTENHQANLIGTTDRPFPLYLNHHTSQYDSISQLEFENFMTNELQIYDHHTLLGQQTQAPHVRITPTWGDSFQPMMLKQRPLMNQESILATQSPAVHQSHTYDVDSLANSFSFDPVHHLQNSNNLMEDDFNQYGCGWKGLGYPQISQFITHPERLAADMNHVHTAYWNKPWNPSMSESINQLEHTSTTNPAEDNIQSYRSALINMEDPQPGQYTPQITQNYISTPEDLQSCHNQYPLQAKMSTDTPLWNELSQVVEQGFESMSNQSEPDLTNEKKLSSGKKKALDLNNGKNDIICGGLSNQSEPNLTNQKKLSSGKRKALDLHNEKHDIICGDQNTLESSLAHPNDRLQASTSGSISRLLANVNSKNQGASINHSVDEEKFNARIAKQSRRQESRDAMQTLQKIGTFQVSRTPSLCYEIPLWFYNMNTNLLKDLPQDHIAIKNVCQALKCAQIHVTAIFLGILSVHHHHGDDMALQTDIMWHGWEFLKRFFSQWYTISLKDINFQSSPGDRTSRTTLHTNEATYLLEPNFLLKYLADTYGLTTIAIQIFTCLIYEWTKYEPVSHDLPIDLEKVKQKSLHVYDPDFIYRQGGFYSRAGINNPAWEVLQSKSRTRKSMSQNHKHKTMEDLFQQAEFLSPQGFDMCHDIHKFFGSLLDRLLNSYRTLYHCNIPIVTNEMQRMSQSNDIHSNIHKSNLEKIVQALSMVEYRVTVGFIGLVRALHQDHVTEDQLKMISSNAWKFLKGEFNKWNQLDFEGNLNVLFTAPEVGYKSDKDWLDTQKSFRRLWELAGLARKQIPIKYVKYLLKSWTSTLSKGVLGNSTELGFLATEVFDRNLSLLSKKIGGIGLPRTWYI</sequence>
<dbReference type="Proteomes" id="UP000001072">
    <property type="component" value="Unassembled WGS sequence"/>
</dbReference>
<dbReference type="EMBL" id="GL883149">
    <property type="protein sequence ID" value="EGG00221.1"/>
    <property type="molecule type" value="Genomic_DNA"/>
</dbReference>
<dbReference type="HOGENOM" id="CLU_300539_0_0_1"/>